<protein>
    <submittedName>
        <fullName evidence="1">Uncharacterized protein</fullName>
    </submittedName>
</protein>
<evidence type="ECO:0000313" key="1">
    <source>
        <dbReference type="EMBL" id="KAJ3653460.1"/>
    </source>
</evidence>
<proteinExistence type="predicted"/>
<gene>
    <name evidence="1" type="ORF">Zmor_012710</name>
</gene>
<keyword evidence="2" id="KW-1185">Reference proteome</keyword>
<accession>A0AA38IBK8</accession>
<sequence>MLIVKETDEACNNKKSFYGRFVRSRQKHELARGLNYCGRVYIRKPETCCSVCLYVRIWGHCSEIMCRRANPGFLIANLFHSRRDAWTHPIGRSAAVRGTRFGATFASAPP</sequence>
<dbReference type="Proteomes" id="UP001168821">
    <property type="component" value="Unassembled WGS sequence"/>
</dbReference>
<evidence type="ECO:0000313" key="2">
    <source>
        <dbReference type="Proteomes" id="UP001168821"/>
    </source>
</evidence>
<dbReference type="EMBL" id="JALNTZ010000004">
    <property type="protein sequence ID" value="KAJ3653460.1"/>
    <property type="molecule type" value="Genomic_DNA"/>
</dbReference>
<organism evidence="1 2">
    <name type="scientific">Zophobas morio</name>
    <dbReference type="NCBI Taxonomy" id="2755281"/>
    <lineage>
        <taxon>Eukaryota</taxon>
        <taxon>Metazoa</taxon>
        <taxon>Ecdysozoa</taxon>
        <taxon>Arthropoda</taxon>
        <taxon>Hexapoda</taxon>
        <taxon>Insecta</taxon>
        <taxon>Pterygota</taxon>
        <taxon>Neoptera</taxon>
        <taxon>Endopterygota</taxon>
        <taxon>Coleoptera</taxon>
        <taxon>Polyphaga</taxon>
        <taxon>Cucujiformia</taxon>
        <taxon>Tenebrionidae</taxon>
        <taxon>Zophobas</taxon>
    </lineage>
</organism>
<name>A0AA38IBK8_9CUCU</name>
<dbReference type="AlphaFoldDB" id="A0AA38IBK8"/>
<comment type="caution">
    <text evidence="1">The sequence shown here is derived from an EMBL/GenBank/DDBJ whole genome shotgun (WGS) entry which is preliminary data.</text>
</comment>
<reference evidence="1" key="1">
    <citation type="journal article" date="2023" name="G3 (Bethesda)">
        <title>Whole genome assemblies of Zophobas morio and Tenebrio molitor.</title>
        <authorList>
            <person name="Kaur S."/>
            <person name="Stinson S.A."/>
            <person name="diCenzo G.C."/>
        </authorList>
    </citation>
    <scope>NUCLEOTIDE SEQUENCE</scope>
    <source>
        <strain evidence="1">QUZm001</strain>
    </source>
</reference>